<keyword evidence="4" id="KW-0249">Electron transport</keyword>
<evidence type="ECO:0000256" key="7">
    <source>
        <dbReference type="SAM" id="SignalP"/>
    </source>
</evidence>
<dbReference type="InterPro" id="IPR050597">
    <property type="entry name" value="Cytochrome_c_Oxidase_Subunit"/>
</dbReference>
<dbReference type="GO" id="GO:0020037">
    <property type="term" value="F:heme binding"/>
    <property type="evidence" value="ECO:0007669"/>
    <property type="project" value="InterPro"/>
</dbReference>
<dbReference type="STRING" id="415747.SAMN03097708_02631"/>
<dbReference type="PANTHER" id="PTHR33751:SF9">
    <property type="entry name" value="CYTOCHROME C4"/>
    <property type="match status" value="1"/>
</dbReference>
<feature type="chain" id="PRO_5011443190" evidence="7">
    <location>
        <begin position="25"/>
        <end position="107"/>
    </location>
</feature>
<evidence type="ECO:0000313" key="9">
    <source>
        <dbReference type="EMBL" id="SCZ64438.1"/>
    </source>
</evidence>
<feature type="signal peptide" evidence="7">
    <location>
        <begin position="1"/>
        <end position="24"/>
    </location>
</feature>
<keyword evidence="5 6" id="KW-0408">Iron</keyword>
<keyword evidence="10" id="KW-1185">Reference proteome</keyword>
<dbReference type="RefSeq" id="WP_092998032.1">
    <property type="nucleotide sequence ID" value="NZ_FMWD01000008.1"/>
</dbReference>
<dbReference type="InterPro" id="IPR009056">
    <property type="entry name" value="Cyt_c-like_dom"/>
</dbReference>
<sequence>MTGKLTKMLAVVGLSAAFAAPAFAADGQVLYETKGCAACHGADGNTPTAPIYPKLVGQPVQYLVTQMTDIKSGARNNGMTAVMKPIMANVSEAEIAVLAQWLSEKGE</sequence>
<keyword evidence="3 6" id="KW-0479">Metal-binding</keyword>
<dbReference type="PROSITE" id="PS51007">
    <property type="entry name" value="CYTC"/>
    <property type="match status" value="1"/>
</dbReference>
<dbReference type="SUPFAM" id="SSF46626">
    <property type="entry name" value="Cytochrome c"/>
    <property type="match status" value="1"/>
</dbReference>
<gene>
    <name evidence="9" type="ORF">SAMN03097708_02631</name>
</gene>
<dbReference type="Gene3D" id="1.10.760.10">
    <property type="entry name" value="Cytochrome c-like domain"/>
    <property type="match status" value="1"/>
</dbReference>
<dbReference type="Pfam" id="PF00034">
    <property type="entry name" value="Cytochrom_C"/>
    <property type="match status" value="1"/>
</dbReference>
<dbReference type="AlphaFoldDB" id="A0A1G5QS86"/>
<evidence type="ECO:0000259" key="8">
    <source>
        <dbReference type="PROSITE" id="PS51007"/>
    </source>
</evidence>
<protein>
    <submittedName>
        <fullName evidence="9">Cytochrome c</fullName>
    </submittedName>
</protein>
<dbReference type="Proteomes" id="UP000199648">
    <property type="component" value="Unassembled WGS sequence"/>
</dbReference>
<evidence type="ECO:0000256" key="5">
    <source>
        <dbReference type="ARBA" id="ARBA00023004"/>
    </source>
</evidence>
<feature type="domain" description="Cytochrome c" evidence="8">
    <location>
        <begin position="22"/>
        <end position="106"/>
    </location>
</feature>
<name>A0A1G5QS86_9GAMM</name>
<dbReference type="PANTHER" id="PTHR33751">
    <property type="entry name" value="CBB3-TYPE CYTOCHROME C OXIDASE SUBUNIT FIXP"/>
    <property type="match status" value="1"/>
</dbReference>
<organism evidence="9 10">
    <name type="scientific">Thiohalomonas denitrificans</name>
    <dbReference type="NCBI Taxonomy" id="415747"/>
    <lineage>
        <taxon>Bacteria</taxon>
        <taxon>Pseudomonadati</taxon>
        <taxon>Pseudomonadota</taxon>
        <taxon>Gammaproteobacteria</taxon>
        <taxon>Thiohalomonadales</taxon>
        <taxon>Thiohalomonadaceae</taxon>
        <taxon>Thiohalomonas</taxon>
    </lineage>
</organism>
<dbReference type="InterPro" id="IPR036909">
    <property type="entry name" value="Cyt_c-like_dom_sf"/>
</dbReference>
<proteinExistence type="predicted"/>
<reference evidence="9 10" key="1">
    <citation type="submission" date="2016-10" db="EMBL/GenBank/DDBJ databases">
        <authorList>
            <person name="de Groot N.N."/>
        </authorList>
    </citation>
    <scope>NUCLEOTIDE SEQUENCE [LARGE SCALE GENOMIC DNA]</scope>
    <source>
        <strain evidence="9 10">HLD2</strain>
    </source>
</reference>
<evidence type="ECO:0000256" key="2">
    <source>
        <dbReference type="ARBA" id="ARBA00022617"/>
    </source>
</evidence>
<dbReference type="GO" id="GO:0009055">
    <property type="term" value="F:electron transfer activity"/>
    <property type="evidence" value="ECO:0007669"/>
    <property type="project" value="InterPro"/>
</dbReference>
<keyword evidence="2 6" id="KW-0349">Heme</keyword>
<evidence type="ECO:0000256" key="4">
    <source>
        <dbReference type="ARBA" id="ARBA00022982"/>
    </source>
</evidence>
<evidence type="ECO:0000256" key="6">
    <source>
        <dbReference type="PROSITE-ProRule" id="PRU00433"/>
    </source>
</evidence>
<accession>A0A1G5QS86</accession>
<keyword evidence="1" id="KW-0813">Transport</keyword>
<keyword evidence="7" id="KW-0732">Signal</keyword>
<dbReference type="OrthoDB" id="9796421at2"/>
<dbReference type="EMBL" id="FMWD01000008">
    <property type="protein sequence ID" value="SCZ64438.1"/>
    <property type="molecule type" value="Genomic_DNA"/>
</dbReference>
<evidence type="ECO:0000313" key="10">
    <source>
        <dbReference type="Proteomes" id="UP000199648"/>
    </source>
</evidence>
<evidence type="ECO:0000256" key="3">
    <source>
        <dbReference type="ARBA" id="ARBA00022723"/>
    </source>
</evidence>
<dbReference type="GO" id="GO:0046872">
    <property type="term" value="F:metal ion binding"/>
    <property type="evidence" value="ECO:0007669"/>
    <property type="project" value="UniProtKB-KW"/>
</dbReference>
<evidence type="ECO:0000256" key="1">
    <source>
        <dbReference type="ARBA" id="ARBA00022448"/>
    </source>
</evidence>